<dbReference type="Pfam" id="PF03656">
    <property type="entry name" value="Pam16"/>
    <property type="match status" value="1"/>
</dbReference>
<name>A0A9W8AIQ9_9FUNG</name>
<dbReference type="AlphaFoldDB" id="A0A9W8AIQ9"/>
<gene>
    <name evidence="14" type="primary">PAM16_2</name>
    <name evidence="14" type="ORF">IWQ60_000533</name>
</gene>
<accession>A0A9W8AIQ9</accession>
<sequence>MSAPRVLIQVILTGTQIVGRAFVEAYKQAAANSASRHAANAAKSSADAVTRQTGLTLDEASQILNVKKNASAEEFMKHYETMFKANDPKSGGSFYLQSKVVRAKERLELELAKPSETEGAAPKEGSEAPPS</sequence>
<dbReference type="InterPro" id="IPR036869">
    <property type="entry name" value="J_dom_sf"/>
</dbReference>
<evidence type="ECO:0000256" key="7">
    <source>
        <dbReference type="ARBA" id="ARBA00022927"/>
    </source>
</evidence>
<dbReference type="FunFam" id="1.10.287.110:FF:000006">
    <property type="entry name" value="Import inner membrane translocase subunit TIM16"/>
    <property type="match status" value="1"/>
</dbReference>
<evidence type="ECO:0000256" key="1">
    <source>
        <dbReference type="ARBA" id="ARBA00004637"/>
    </source>
</evidence>
<evidence type="ECO:0000256" key="2">
    <source>
        <dbReference type="ARBA" id="ARBA00008817"/>
    </source>
</evidence>
<dbReference type="Proteomes" id="UP001150569">
    <property type="component" value="Unassembled WGS sequence"/>
</dbReference>
<dbReference type="EMBL" id="JANBPT010000013">
    <property type="protein sequence ID" value="KAJ1930208.1"/>
    <property type="molecule type" value="Genomic_DNA"/>
</dbReference>
<evidence type="ECO:0000256" key="12">
    <source>
        <dbReference type="ARBA" id="ARBA00031407"/>
    </source>
</evidence>
<comment type="caution">
    <text evidence="14">The sequence shown here is derived from an EMBL/GenBank/DDBJ whole genome shotgun (WGS) entry which is preliminary data.</text>
</comment>
<keyword evidence="6" id="KW-0999">Mitochondrion inner membrane</keyword>
<dbReference type="GO" id="GO:0030150">
    <property type="term" value="P:protein import into mitochondrial matrix"/>
    <property type="evidence" value="ECO:0007669"/>
    <property type="project" value="InterPro"/>
</dbReference>
<comment type="subcellular location">
    <subcellularLocation>
        <location evidence="1">Mitochondrion inner membrane</location>
        <topology evidence="1">Peripheral membrane protein</topology>
    </subcellularLocation>
</comment>
<evidence type="ECO:0000256" key="11">
    <source>
        <dbReference type="ARBA" id="ARBA00030422"/>
    </source>
</evidence>
<keyword evidence="7" id="KW-0653">Protein transport</keyword>
<evidence type="ECO:0000256" key="13">
    <source>
        <dbReference type="SAM" id="MobiDB-lite"/>
    </source>
</evidence>
<protein>
    <recommendedName>
        <fullName evidence="4">Mitochondrial import inner membrane translocase subunit TIM16</fullName>
    </recommendedName>
    <alternativeName>
        <fullName evidence="3">Mitochondrial import inner membrane translocase subunit tim16</fullName>
    </alternativeName>
    <alternativeName>
        <fullName evidence="11 12">Presequence translocated-associated motor subunit PAM16</fullName>
    </alternativeName>
</protein>
<dbReference type="PANTHER" id="PTHR12388:SF0">
    <property type="entry name" value="MITOCHONDRIAL IMPORT INNER MEMBRANE TRANSLOCASE SUBUNIT TIM16"/>
    <property type="match status" value="1"/>
</dbReference>
<organism evidence="14 15">
    <name type="scientific">Tieghemiomyces parasiticus</name>
    <dbReference type="NCBI Taxonomy" id="78921"/>
    <lineage>
        <taxon>Eukaryota</taxon>
        <taxon>Fungi</taxon>
        <taxon>Fungi incertae sedis</taxon>
        <taxon>Zoopagomycota</taxon>
        <taxon>Kickxellomycotina</taxon>
        <taxon>Dimargaritomycetes</taxon>
        <taxon>Dimargaritales</taxon>
        <taxon>Dimargaritaceae</taxon>
        <taxon>Tieghemiomyces</taxon>
    </lineage>
</organism>
<comment type="similarity">
    <text evidence="2">Belongs to the TIM16/PAM16 family.</text>
</comment>
<proteinExistence type="inferred from homology"/>
<dbReference type="Gene3D" id="1.10.287.110">
    <property type="entry name" value="DnaJ domain"/>
    <property type="match status" value="1"/>
</dbReference>
<keyword evidence="10" id="KW-0472">Membrane</keyword>
<evidence type="ECO:0000313" key="15">
    <source>
        <dbReference type="Proteomes" id="UP001150569"/>
    </source>
</evidence>
<evidence type="ECO:0000256" key="10">
    <source>
        <dbReference type="ARBA" id="ARBA00023136"/>
    </source>
</evidence>
<evidence type="ECO:0000256" key="4">
    <source>
        <dbReference type="ARBA" id="ARBA00020721"/>
    </source>
</evidence>
<evidence type="ECO:0000256" key="3">
    <source>
        <dbReference type="ARBA" id="ARBA00013571"/>
    </source>
</evidence>
<keyword evidence="15" id="KW-1185">Reference proteome</keyword>
<dbReference type="InterPro" id="IPR005341">
    <property type="entry name" value="Tim16"/>
</dbReference>
<evidence type="ECO:0000313" key="14">
    <source>
        <dbReference type="EMBL" id="KAJ1930208.1"/>
    </source>
</evidence>
<keyword evidence="9" id="KW-0496">Mitochondrion</keyword>
<keyword evidence="8" id="KW-0811">Translocation</keyword>
<evidence type="ECO:0000256" key="9">
    <source>
        <dbReference type="ARBA" id="ARBA00023128"/>
    </source>
</evidence>
<dbReference type="GO" id="GO:0005744">
    <property type="term" value="C:TIM23 mitochondrial import inner membrane translocase complex"/>
    <property type="evidence" value="ECO:0007669"/>
    <property type="project" value="InterPro"/>
</dbReference>
<evidence type="ECO:0000256" key="6">
    <source>
        <dbReference type="ARBA" id="ARBA00022792"/>
    </source>
</evidence>
<evidence type="ECO:0000256" key="8">
    <source>
        <dbReference type="ARBA" id="ARBA00023010"/>
    </source>
</evidence>
<dbReference type="OrthoDB" id="10262892at2759"/>
<keyword evidence="5" id="KW-0813">Transport</keyword>
<feature type="region of interest" description="Disordered" evidence="13">
    <location>
        <begin position="109"/>
        <end position="131"/>
    </location>
</feature>
<evidence type="ECO:0000256" key="5">
    <source>
        <dbReference type="ARBA" id="ARBA00022448"/>
    </source>
</evidence>
<reference evidence="14" key="1">
    <citation type="submission" date="2022-07" db="EMBL/GenBank/DDBJ databases">
        <title>Phylogenomic reconstructions and comparative analyses of Kickxellomycotina fungi.</title>
        <authorList>
            <person name="Reynolds N.K."/>
            <person name="Stajich J.E."/>
            <person name="Barry K."/>
            <person name="Grigoriev I.V."/>
            <person name="Crous P."/>
            <person name="Smith M.E."/>
        </authorList>
    </citation>
    <scope>NUCLEOTIDE SEQUENCE</scope>
    <source>
        <strain evidence="14">RSA 861</strain>
    </source>
</reference>
<dbReference type="PANTHER" id="PTHR12388">
    <property type="entry name" value="MITOCHONDRIA ASSOCIATED GRANULOCYTE MACROPHAGE CSF SIGNALING MOLECULE"/>
    <property type="match status" value="1"/>
</dbReference>